<evidence type="ECO:0000256" key="15">
    <source>
        <dbReference type="SAM" id="SignalP"/>
    </source>
</evidence>
<keyword evidence="4 13" id="KW-0813">Transport</keyword>
<evidence type="ECO:0000256" key="5">
    <source>
        <dbReference type="ARBA" id="ARBA00022475"/>
    </source>
</evidence>
<keyword evidence="5" id="KW-1003">Cell membrane</keyword>
<name>A0A6J4J0S4_9ACTN</name>
<keyword evidence="6" id="KW-0533">Nickel</keyword>
<keyword evidence="3" id="KW-0171">Cobalt transport</keyword>
<evidence type="ECO:0000256" key="6">
    <source>
        <dbReference type="ARBA" id="ARBA00022596"/>
    </source>
</evidence>
<dbReference type="InterPro" id="IPR051224">
    <property type="entry name" value="NiCoT_RcnA"/>
</dbReference>
<feature type="transmembrane region" description="Helical" evidence="13">
    <location>
        <begin position="451"/>
        <end position="475"/>
    </location>
</feature>
<feature type="compositionally biased region" description="Basic residues" evidence="14">
    <location>
        <begin position="361"/>
        <end position="370"/>
    </location>
</feature>
<keyword evidence="9" id="KW-0406">Ion transport</keyword>
<feature type="transmembrane region" description="Helical" evidence="13">
    <location>
        <begin position="383"/>
        <end position="406"/>
    </location>
</feature>
<dbReference type="GO" id="GO:0046583">
    <property type="term" value="F:monoatomic cation efflux transmembrane transporter activity"/>
    <property type="evidence" value="ECO:0007669"/>
    <property type="project" value="TreeGrafter"/>
</dbReference>
<feature type="transmembrane region" description="Helical" evidence="13">
    <location>
        <begin position="285"/>
        <end position="307"/>
    </location>
</feature>
<gene>
    <name evidence="16" type="ORF">AVDCRST_MAG10-3115</name>
</gene>
<dbReference type="GO" id="GO:0015099">
    <property type="term" value="F:nickel cation transmembrane transporter activity"/>
    <property type="evidence" value="ECO:0007669"/>
    <property type="project" value="UniProtKB-UniRule"/>
</dbReference>
<evidence type="ECO:0000256" key="8">
    <source>
        <dbReference type="ARBA" id="ARBA00022989"/>
    </source>
</evidence>
<comment type="subcellular location">
    <subcellularLocation>
        <location evidence="2 13">Cell membrane</location>
        <topology evidence="2 13">Multi-pass membrane protein</topology>
    </subcellularLocation>
</comment>
<reference evidence="16" key="1">
    <citation type="submission" date="2020-02" db="EMBL/GenBank/DDBJ databases">
        <authorList>
            <person name="Meier V. D."/>
        </authorList>
    </citation>
    <scope>NUCLEOTIDE SEQUENCE</scope>
    <source>
        <strain evidence="16">AVDCRST_MAG10</strain>
    </source>
</reference>
<keyword evidence="12" id="KW-0170">Cobalt</keyword>
<keyword evidence="8 13" id="KW-1133">Transmembrane helix</keyword>
<evidence type="ECO:0000256" key="2">
    <source>
        <dbReference type="ARBA" id="ARBA00004651"/>
    </source>
</evidence>
<dbReference type="PANTHER" id="PTHR40659:SF1">
    <property type="entry name" value="NICKEL_COBALT EFFLUX SYSTEM RCNA"/>
    <property type="match status" value="1"/>
</dbReference>
<feature type="chain" id="PRO_5026899215" description="Nickel/cobalt efflux system" evidence="15">
    <location>
        <begin position="24"/>
        <end position="481"/>
    </location>
</feature>
<evidence type="ECO:0000256" key="4">
    <source>
        <dbReference type="ARBA" id="ARBA00022448"/>
    </source>
</evidence>
<dbReference type="GO" id="GO:0010045">
    <property type="term" value="P:response to nickel cation"/>
    <property type="evidence" value="ECO:0007669"/>
    <property type="project" value="TreeGrafter"/>
</dbReference>
<keyword evidence="11 13" id="KW-0472">Membrane</keyword>
<dbReference type="GO" id="GO:0005886">
    <property type="term" value="C:plasma membrane"/>
    <property type="evidence" value="ECO:0007669"/>
    <property type="project" value="UniProtKB-SubCell"/>
</dbReference>
<evidence type="ECO:0000256" key="12">
    <source>
        <dbReference type="ARBA" id="ARBA00023285"/>
    </source>
</evidence>
<evidence type="ECO:0000256" key="14">
    <source>
        <dbReference type="SAM" id="MobiDB-lite"/>
    </source>
</evidence>
<dbReference type="AlphaFoldDB" id="A0A6J4J0S4"/>
<dbReference type="GO" id="GO:0006824">
    <property type="term" value="P:cobalt ion transport"/>
    <property type="evidence" value="ECO:0007669"/>
    <property type="project" value="UniProtKB-KW"/>
</dbReference>
<sequence>MRRALAALAVAAAVLLPAGAASAHPLGNFTVNTYTGLRIQPDRVVVDLVVDMAEIPAVQARRVIDADGDGDVGDDEAAGYAARACPDAAAKIDLTVDGRPASLRATSADVTFPPGTAGLPTLRLTCALVADTAGQRSEREVELASAAFTDRVGWREITAVGDRTTIVSSNVRAVSTSGRLTAYPDDLLSSPPDQRTATVRARPGGPAAPEVAGAVPGARVAQPRGLDGATRSFTNLVARQQLTVAFGILAFGLAVGLGAIHAFAPGHGKTVMAAYLVGERGSLRQAAVIGLTVTATHTAGVLLLGVVLSASTTLAPETIYPWLGLASGLMLAGIGGGLLLRAVRRGPVLVAAGHSHDHSHGPGHSHHHHGHHDDERPVAWRSLVPLGLAGGMVPSPSAIVVLLGAIALGRAWFGVVLVIAYGLGMAVTLTGAGLLLVRARGVVEHRLSGRLASVAGALPLLTAGCIVAAGLFLALRGAAQL</sequence>
<dbReference type="EMBL" id="CADCTB010000189">
    <property type="protein sequence ID" value="CAA9267367.1"/>
    <property type="molecule type" value="Genomic_DNA"/>
</dbReference>
<dbReference type="Pfam" id="PF03824">
    <property type="entry name" value="NicO"/>
    <property type="match status" value="1"/>
</dbReference>
<feature type="signal peptide" evidence="15">
    <location>
        <begin position="1"/>
        <end position="23"/>
    </location>
</feature>
<protein>
    <recommendedName>
        <fullName evidence="13">Nickel/cobalt efflux system</fullName>
    </recommendedName>
</protein>
<comment type="similarity">
    <text evidence="13">Belongs to the NiCoT transporter (TC 2.A.52) family.</text>
</comment>
<evidence type="ECO:0000256" key="1">
    <source>
        <dbReference type="ARBA" id="ARBA00002510"/>
    </source>
</evidence>
<dbReference type="GO" id="GO:0032025">
    <property type="term" value="P:response to cobalt ion"/>
    <property type="evidence" value="ECO:0007669"/>
    <property type="project" value="TreeGrafter"/>
</dbReference>
<evidence type="ECO:0000313" key="16">
    <source>
        <dbReference type="EMBL" id="CAA9267367.1"/>
    </source>
</evidence>
<organism evidence="16">
    <name type="scientific">uncultured Acidimicrobiales bacterium</name>
    <dbReference type="NCBI Taxonomy" id="310071"/>
    <lineage>
        <taxon>Bacteria</taxon>
        <taxon>Bacillati</taxon>
        <taxon>Actinomycetota</taxon>
        <taxon>Acidimicrobiia</taxon>
        <taxon>Acidimicrobiales</taxon>
        <taxon>environmental samples</taxon>
    </lineage>
</organism>
<evidence type="ECO:0000256" key="10">
    <source>
        <dbReference type="ARBA" id="ARBA00023112"/>
    </source>
</evidence>
<keyword evidence="7 13" id="KW-0812">Transmembrane</keyword>
<feature type="transmembrane region" description="Helical" evidence="13">
    <location>
        <begin position="412"/>
        <end position="439"/>
    </location>
</feature>
<keyword evidence="10" id="KW-0921">Nickel transport</keyword>
<comment type="function">
    <text evidence="1">Efflux system for nickel and cobalt.</text>
</comment>
<evidence type="ECO:0000256" key="13">
    <source>
        <dbReference type="RuleBase" id="RU362101"/>
    </source>
</evidence>
<accession>A0A6J4J0S4</accession>
<evidence type="ECO:0000256" key="7">
    <source>
        <dbReference type="ARBA" id="ARBA00022692"/>
    </source>
</evidence>
<feature type="region of interest" description="Disordered" evidence="14">
    <location>
        <begin position="353"/>
        <end position="374"/>
    </location>
</feature>
<feature type="transmembrane region" description="Helical" evidence="13">
    <location>
        <begin position="242"/>
        <end position="264"/>
    </location>
</feature>
<evidence type="ECO:0000256" key="11">
    <source>
        <dbReference type="ARBA" id="ARBA00023136"/>
    </source>
</evidence>
<proteinExistence type="inferred from homology"/>
<keyword evidence="15" id="KW-0732">Signal</keyword>
<evidence type="ECO:0000256" key="9">
    <source>
        <dbReference type="ARBA" id="ARBA00023065"/>
    </source>
</evidence>
<dbReference type="InterPro" id="IPR011541">
    <property type="entry name" value="Ni/Co_transpt_high_affinity"/>
</dbReference>
<feature type="transmembrane region" description="Helical" evidence="13">
    <location>
        <begin position="319"/>
        <end position="340"/>
    </location>
</feature>
<dbReference type="PANTHER" id="PTHR40659">
    <property type="entry name" value="NICKEL/COBALT EFFLUX SYSTEM RCNA"/>
    <property type="match status" value="1"/>
</dbReference>
<evidence type="ECO:0000256" key="3">
    <source>
        <dbReference type="ARBA" id="ARBA00022426"/>
    </source>
</evidence>